<dbReference type="PROSITE" id="PS51257">
    <property type="entry name" value="PROKAR_LIPOPROTEIN"/>
    <property type="match status" value="1"/>
</dbReference>
<evidence type="ECO:0000313" key="1">
    <source>
        <dbReference type="EMBL" id="JAH20870.1"/>
    </source>
</evidence>
<proteinExistence type="predicted"/>
<protein>
    <submittedName>
        <fullName evidence="1">Uncharacterized protein</fullName>
    </submittedName>
</protein>
<organism evidence="1">
    <name type="scientific">Anguilla anguilla</name>
    <name type="common">European freshwater eel</name>
    <name type="synonym">Muraena anguilla</name>
    <dbReference type="NCBI Taxonomy" id="7936"/>
    <lineage>
        <taxon>Eukaryota</taxon>
        <taxon>Metazoa</taxon>
        <taxon>Chordata</taxon>
        <taxon>Craniata</taxon>
        <taxon>Vertebrata</taxon>
        <taxon>Euteleostomi</taxon>
        <taxon>Actinopterygii</taxon>
        <taxon>Neopterygii</taxon>
        <taxon>Teleostei</taxon>
        <taxon>Anguilliformes</taxon>
        <taxon>Anguillidae</taxon>
        <taxon>Anguilla</taxon>
    </lineage>
</organism>
<reference evidence="1" key="1">
    <citation type="submission" date="2014-11" db="EMBL/GenBank/DDBJ databases">
        <authorList>
            <person name="Amaro Gonzalez C."/>
        </authorList>
    </citation>
    <scope>NUCLEOTIDE SEQUENCE</scope>
</reference>
<reference evidence="1" key="2">
    <citation type="journal article" date="2015" name="Fish Shellfish Immunol.">
        <title>Early steps in the European eel (Anguilla anguilla)-Vibrio vulnificus interaction in the gills: Role of the RtxA13 toxin.</title>
        <authorList>
            <person name="Callol A."/>
            <person name="Pajuelo D."/>
            <person name="Ebbesson L."/>
            <person name="Teles M."/>
            <person name="MacKenzie S."/>
            <person name="Amaro C."/>
        </authorList>
    </citation>
    <scope>NUCLEOTIDE SEQUENCE</scope>
</reference>
<dbReference type="EMBL" id="GBXM01087707">
    <property type="protein sequence ID" value="JAH20870.1"/>
    <property type="molecule type" value="Transcribed_RNA"/>
</dbReference>
<sequence>MFFKPTLKFKITEAPVGLKLHCYSTTLIWSSCLDCFEKKQ</sequence>
<accession>A0A0E9QXC1</accession>
<name>A0A0E9QXC1_ANGAN</name>
<dbReference type="AlphaFoldDB" id="A0A0E9QXC1"/>